<proteinExistence type="predicted"/>
<accession>A0AAX2ZET2</accession>
<organism evidence="2 3">
    <name type="scientific">Terrisporobacter hibernicus</name>
    <dbReference type="NCBI Taxonomy" id="2813371"/>
    <lineage>
        <taxon>Bacteria</taxon>
        <taxon>Bacillati</taxon>
        <taxon>Bacillota</taxon>
        <taxon>Clostridia</taxon>
        <taxon>Peptostreptococcales</taxon>
        <taxon>Peptostreptococcaceae</taxon>
        <taxon>Terrisporobacter</taxon>
    </lineage>
</organism>
<dbReference type="GO" id="GO:0046872">
    <property type="term" value="F:metal ion binding"/>
    <property type="evidence" value="ECO:0007669"/>
    <property type="project" value="InterPro"/>
</dbReference>
<dbReference type="CDD" id="cd00371">
    <property type="entry name" value="HMA"/>
    <property type="match status" value="1"/>
</dbReference>
<dbReference type="Gene3D" id="3.30.70.100">
    <property type="match status" value="1"/>
</dbReference>
<dbReference type="Pfam" id="PF00403">
    <property type="entry name" value="HMA"/>
    <property type="match status" value="1"/>
</dbReference>
<sequence length="70" mass="7915">MSKKLLIEGMKCIHCKQNLKDALTEDIDGVEVLDISIEEGYALVNMNEDVHINDIKNIVEDLGFKLIDVK</sequence>
<protein>
    <submittedName>
        <fullName evidence="2">Cation transporter</fullName>
    </submittedName>
</protein>
<dbReference type="SUPFAM" id="SSF55008">
    <property type="entry name" value="HMA, heavy metal-associated domain"/>
    <property type="match status" value="1"/>
</dbReference>
<dbReference type="InterPro" id="IPR036163">
    <property type="entry name" value="HMA_dom_sf"/>
</dbReference>
<gene>
    <name evidence="2" type="ORF">JW646_19925</name>
</gene>
<evidence type="ECO:0000313" key="3">
    <source>
        <dbReference type="Proteomes" id="UP001198983"/>
    </source>
</evidence>
<dbReference type="PROSITE" id="PS50846">
    <property type="entry name" value="HMA_2"/>
    <property type="match status" value="1"/>
</dbReference>
<evidence type="ECO:0000259" key="1">
    <source>
        <dbReference type="PROSITE" id="PS50846"/>
    </source>
</evidence>
<dbReference type="EMBL" id="CP081135">
    <property type="protein sequence ID" value="UEL47858.1"/>
    <property type="molecule type" value="Genomic_DNA"/>
</dbReference>
<evidence type="ECO:0000313" key="2">
    <source>
        <dbReference type="EMBL" id="UEL47858.1"/>
    </source>
</evidence>
<dbReference type="RefSeq" id="WP_148557729.1">
    <property type="nucleotide sequence ID" value="NZ_CP081135.1"/>
</dbReference>
<feature type="domain" description="HMA" evidence="1">
    <location>
        <begin position="1"/>
        <end position="67"/>
    </location>
</feature>
<dbReference type="KEGG" id="tem:JW646_19925"/>
<keyword evidence="3" id="KW-1185">Reference proteome</keyword>
<name>A0AAX2ZET2_9FIRM</name>
<dbReference type="Proteomes" id="UP001198983">
    <property type="component" value="Chromosome"/>
</dbReference>
<reference evidence="2 3" key="1">
    <citation type="journal article" date="2023" name="Int. J. Syst. Evol. Microbiol.">
        <title>Terrisporobacter hibernicus sp. nov., isolated from bovine faeces in Northern Ireland.</title>
        <authorList>
            <person name="Mitchell M."/>
            <person name="Nguyen S.V."/>
            <person name="Connor M."/>
            <person name="Fairley D.J."/>
            <person name="Donoghue O."/>
            <person name="Marshall H."/>
            <person name="Koolman L."/>
            <person name="McMullan G."/>
            <person name="Schaffer K.E."/>
            <person name="McGrath J.W."/>
            <person name="Fanning S."/>
        </authorList>
    </citation>
    <scope>NUCLEOTIDE SEQUENCE [LARGE SCALE GENOMIC DNA]</scope>
    <source>
        <strain evidence="2 3">MCA3</strain>
    </source>
</reference>
<dbReference type="InterPro" id="IPR006121">
    <property type="entry name" value="HMA_dom"/>
</dbReference>
<dbReference type="AlphaFoldDB" id="A0AAX2ZET2"/>